<evidence type="ECO:0000313" key="4">
    <source>
        <dbReference type="EMBL" id="KAK1680017.1"/>
    </source>
</evidence>
<keyword evidence="1" id="KW-0862">Zinc</keyword>
<evidence type="ECO:0000256" key="1">
    <source>
        <dbReference type="PROSITE-ProRule" id="PRU00047"/>
    </source>
</evidence>
<dbReference type="SUPFAM" id="SSF57756">
    <property type="entry name" value="Retrovirus zinc finger-like domains"/>
    <property type="match status" value="1"/>
</dbReference>
<keyword evidence="5" id="KW-1185">Reference proteome</keyword>
<dbReference type="PANTHER" id="PTHR35046">
    <property type="entry name" value="ZINC KNUCKLE (CCHC-TYPE) FAMILY PROTEIN"/>
    <property type="match status" value="1"/>
</dbReference>
<dbReference type="GO" id="GO:0003676">
    <property type="term" value="F:nucleic acid binding"/>
    <property type="evidence" value="ECO:0007669"/>
    <property type="project" value="InterPro"/>
</dbReference>
<evidence type="ECO:0000313" key="5">
    <source>
        <dbReference type="Proteomes" id="UP001231189"/>
    </source>
</evidence>
<keyword evidence="1" id="KW-0863">Zinc-finger</keyword>
<dbReference type="PROSITE" id="PS50158">
    <property type="entry name" value="ZF_CCHC"/>
    <property type="match status" value="1"/>
</dbReference>
<dbReference type="PANTHER" id="PTHR35046:SF9">
    <property type="entry name" value="RNA-DIRECTED DNA POLYMERASE"/>
    <property type="match status" value="1"/>
</dbReference>
<dbReference type="EMBL" id="JAUUTY010000002">
    <property type="protein sequence ID" value="KAK1680017.1"/>
    <property type="molecule type" value="Genomic_DNA"/>
</dbReference>
<protein>
    <recommendedName>
        <fullName evidence="3">CCHC-type domain-containing protein</fullName>
    </recommendedName>
</protein>
<proteinExistence type="predicted"/>
<gene>
    <name evidence="4" type="ORF">QYE76_040865</name>
</gene>
<evidence type="ECO:0000256" key="2">
    <source>
        <dbReference type="SAM" id="MobiDB-lite"/>
    </source>
</evidence>
<comment type="caution">
    <text evidence="4">The sequence shown here is derived from an EMBL/GenBank/DDBJ whole genome shotgun (WGS) entry which is preliminary data.</text>
</comment>
<feature type="domain" description="CCHC-type" evidence="3">
    <location>
        <begin position="3"/>
        <end position="18"/>
    </location>
</feature>
<dbReference type="InterPro" id="IPR036875">
    <property type="entry name" value="Znf_CCHC_sf"/>
</dbReference>
<dbReference type="SMART" id="SM00343">
    <property type="entry name" value="ZnF_C2HC"/>
    <property type="match status" value="1"/>
</dbReference>
<dbReference type="Pfam" id="PF00098">
    <property type="entry name" value="zf-CCHC"/>
    <property type="match status" value="1"/>
</dbReference>
<organism evidence="4 5">
    <name type="scientific">Lolium multiflorum</name>
    <name type="common">Italian ryegrass</name>
    <name type="synonym">Lolium perenne subsp. multiflorum</name>
    <dbReference type="NCBI Taxonomy" id="4521"/>
    <lineage>
        <taxon>Eukaryota</taxon>
        <taxon>Viridiplantae</taxon>
        <taxon>Streptophyta</taxon>
        <taxon>Embryophyta</taxon>
        <taxon>Tracheophyta</taxon>
        <taxon>Spermatophyta</taxon>
        <taxon>Magnoliopsida</taxon>
        <taxon>Liliopsida</taxon>
        <taxon>Poales</taxon>
        <taxon>Poaceae</taxon>
        <taxon>BOP clade</taxon>
        <taxon>Pooideae</taxon>
        <taxon>Poodae</taxon>
        <taxon>Poeae</taxon>
        <taxon>Poeae Chloroplast Group 2 (Poeae type)</taxon>
        <taxon>Loliodinae</taxon>
        <taxon>Loliinae</taxon>
        <taxon>Lolium</taxon>
    </lineage>
</organism>
<reference evidence="4" key="1">
    <citation type="submission" date="2023-07" db="EMBL/GenBank/DDBJ databases">
        <title>A chromosome-level genome assembly of Lolium multiflorum.</title>
        <authorList>
            <person name="Chen Y."/>
            <person name="Copetti D."/>
            <person name="Kolliker R."/>
            <person name="Studer B."/>
        </authorList>
    </citation>
    <scope>NUCLEOTIDE SEQUENCE</scope>
    <source>
        <strain evidence="4">02402/16</strain>
        <tissue evidence="4">Leaf</tissue>
    </source>
</reference>
<dbReference type="InterPro" id="IPR001878">
    <property type="entry name" value="Znf_CCHC"/>
</dbReference>
<dbReference type="Proteomes" id="UP001231189">
    <property type="component" value="Unassembled WGS sequence"/>
</dbReference>
<sequence>MLCHTCGGKGHFKRDCPNRKVMIINEDNEYETGDDVDPNAPDDDDYDTDGEDAYPSDARTIVVSQRALNVLPSASTQRCNLFQTKALVGPDKACKVIIDGGSCRNLASKELCTKLKLKYLPHPHPYYIQWLSDNGEMKVNHMVRVEFAIGPLQRGNYSHMDGGNMAGRWRGVGGDGGEDPLQFPVPAECQNGVSGPEAEFRDGGGVLDGF</sequence>
<accession>A0AAD8TDT1</accession>
<name>A0AAD8TDT1_LOLMU</name>
<evidence type="ECO:0000259" key="3">
    <source>
        <dbReference type="PROSITE" id="PS50158"/>
    </source>
</evidence>
<feature type="region of interest" description="Disordered" evidence="2">
    <location>
        <begin position="28"/>
        <end position="52"/>
    </location>
</feature>
<dbReference type="AlphaFoldDB" id="A0AAD8TDT1"/>
<dbReference type="GO" id="GO:0008270">
    <property type="term" value="F:zinc ion binding"/>
    <property type="evidence" value="ECO:0007669"/>
    <property type="project" value="UniProtKB-KW"/>
</dbReference>
<keyword evidence="1" id="KW-0479">Metal-binding</keyword>
<dbReference type="Gene3D" id="4.10.60.10">
    <property type="entry name" value="Zinc finger, CCHC-type"/>
    <property type="match status" value="1"/>
</dbReference>